<feature type="compositionally biased region" description="Basic and acidic residues" evidence="1">
    <location>
        <begin position="170"/>
        <end position="185"/>
    </location>
</feature>
<dbReference type="Proteomes" id="UP000283509">
    <property type="component" value="Unassembled WGS sequence"/>
</dbReference>
<protein>
    <submittedName>
        <fullName evidence="2">Uncharacterized protein</fullName>
    </submittedName>
</protein>
<reference evidence="2 3" key="2">
    <citation type="submission" date="2019-01" db="EMBL/GenBank/DDBJ databases">
        <title>The decoding of complex shrimp genome reveals the adaptation for benthos swimmer, frequently molting mechanism and breeding impact on genome.</title>
        <authorList>
            <person name="Sun Y."/>
            <person name="Gao Y."/>
            <person name="Yu Y."/>
        </authorList>
    </citation>
    <scope>NUCLEOTIDE SEQUENCE [LARGE SCALE GENOMIC DNA]</scope>
    <source>
        <tissue evidence="2">Muscle</tissue>
    </source>
</reference>
<evidence type="ECO:0000256" key="1">
    <source>
        <dbReference type="SAM" id="MobiDB-lite"/>
    </source>
</evidence>
<keyword evidence="3" id="KW-1185">Reference proteome</keyword>
<gene>
    <name evidence="2" type="ORF">C7M84_008668</name>
</gene>
<feature type="region of interest" description="Disordered" evidence="1">
    <location>
        <begin position="458"/>
        <end position="483"/>
    </location>
</feature>
<feature type="region of interest" description="Disordered" evidence="1">
    <location>
        <begin position="139"/>
        <end position="228"/>
    </location>
</feature>
<dbReference type="EMBL" id="QCYY01002089">
    <property type="protein sequence ID" value="ROT72921.1"/>
    <property type="molecule type" value="Genomic_DNA"/>
</dbReference>
<feature type="compositionally biased region" description="Polar residues" evidence="1">
    <location>
        <begin position="458"/>
        <end position="474"/>
    </location>
</feature>
<name>A0A3R7PID7_PENVA</name>
<dbReference type="AlphaFoldDB" id="A0A3R7PID7"/>
<sequence>MWFGLRKVEGPGGGAEEPFRRQRALRERLRHAISAPPALHSGPVAPERGLASTPRSWGFLVEVEQTSFPLTWRASGIVSATPPLCRGSPVVSSPPPPSSSSSCVLGGTPLAAEDAEGEVPSAPISRTLEPEHFFYMTNPPSSAGLASHEKGRFDDAGASGPVVLTSSKQVLDKARGRASQEDLRASHSSPDASIPYPKTRSRVPSLGGGHHQRPSERKKSPDVVGGVPPSHASLTTFSGLAFQNLSSSSFLFPSSVVVPKTVVIPSHLISRGVGWRQAEGVTSASRPRLHDAVSLIAPSTPILREYPFSSVTQTHGLIHRALEGSSPLVPQVKGMDYPKSRWFPYREERLDKGREHYVKLAERDSSLDRLGLRDVSSPYSSFEDLTAFRTQEISTGTSELFHAGHEVPCRGCATQEFRAGDMTTNPVTIVLTSSHLTFPEPQTRGILHLADLPAEDNVTSNTTSSLGRNSTSEIPITVPPLDVPEPSTKFSSIGHVTSCIIETRMSVHRHEIHTLQQIWSSASPVWFPEPQTIMRHRAEEVASNEDLVQALTLESSLRSYPDVTIWSHELITPMTTV</sequence>
<proteinExistence type="predicted"/>
<evidence type="ECO:0000313" key="3">
    <source>
        <dbReference type="Proteomes" id="UP000283509"/>
    </source>
</evidence>
<accession>A0A3R7PID7</accession>
<dbReference type="OrthoDB" id="6370792at2759"/>
<feature type="region of interest" description="Disordered" evidence="1">
    <location>
        <begin position="88"/>
        <end position="108"/>
    </location>
</feature>
<evidence type="ECO:0000313" key="2">
    <source>
        <dbReference type="EMBL" id="ROT72921.1"/>
    </source>
</evidence>
<organism evidence="2 3">
    <name type="scientific">Penaeus vannamei</name>
    <name type="common">Whiteleg shrimp</name>
    <name type="synonym">Litopenaeus vannamei</name>
    <dbReference type="NCBI Taxonomy" id="6689"/>
    <lineage>
        <taxon>Eukaryota</taxon>
        <taxon>Metazoa</taxon>
        <taxon>Ecdysozoa</taxon>
        <taxon>Arthropoda</taxon>
        <taxon>Crustacea</taxon>
        <taxon>Multicrustacea</taxon>
        <taxon>Malacostraca</taxon>
        <taxon>Eumalacostraca</taxon>
        <taxon>Eucarida</taxon>
        <taxon>Decapoda</taxon>
        <taxon>Dendrobranchiata</taxon>
        <taxon>Penaeoidea</taxon>
        <taxon>Penaeidae</taxon>
        <taxon>Penaeus</taxon>
    </lineage>
</organism>
<comment type="caution">
    <text evidence="2">The sequence shown here is derived from an EMBL/GenBank/DDBJ whole genome shotgun (WGS) entry which is preliminary data.</text>
</comment>
<reference evidence="2 3" key="1">
    <citation type="submission" date="2018-04" db="EMBL/GenBank/DDBJ databases">
        <authorList>
            <person name="Zhang X."/>
            <person name="Yuan J."/>
            <person name="Li F."/>
            <person name="Xiang J."/>
        </authorList>
    </citation>
    <scope>NUCLEOTIDE SEQUENCE [LARGE SCALE GENOMIC DNA]</scope>
    <source>
        <tissue evidence="2">Muscle</tissue>
    </source>
</reference>